<dbReference type="Proteomes" id="UP000681722">
    <property type="component" value="Unassembled WGS sequence"/>
</dbReference>
<evidence type="ECO:0008006" key="4">
    <source>
        <dbReference type="Google" id="ProtNLM"/>
    </source>
</evidence>
<organism evidence="1 3">
    <name type="scientific">Didymodactylos carnosus</name>
    <dbReference type="NCBI Taxonomy" id="1234261"/>
    <lineage>
        <taxon>Eukaryota</taxon>
        <taxon>Metazoa</taxon>
        <taxon>Spiralia</taxon>
        <taxon>Gnathifera</taxon>
        <taxon>Rotifera</taxon>
        <taxon>Eurotatoria</taxon>
        <taxon>Bdelloidea</taxon>
        <taxon>Philodinida</taxon>
        <taxon>Philodinidae</taxon>
        <taxon>Didymodactylos</taxon>
    </lineage>
</organism>
<keyword evidence="3" id="KW-1185">Reference proteome</keyword>
<feature type="non-terminal residue" evidence="1">
    <location>
        <position position="1"/>
    </location>
</feature>
<evidence type="ECO:0000313" key="1">
    <source>
        <dbReference type="EMBL" id="CAF1662306.1"/>
    </source>
</evidence>
<dbReference type="EMBL" id="CAJOBC010131045">
    <property type="protein sequence ID" value="CAF4612839.1"/>
    <property type="molecule type" value="Genomic_DNA"/>
</dbReference>
<protein>
    <recommendedName>
        <fullName evidence="4">Mono(ADP-ribosyl)transferase</fullName>
    </recommendedName>
</protein>
<dbReference type="Proteomes" id="UP000663829">
    <property type="component" value="Unassembled WGS sequence"/>
</dbReference>
<feature type="non-terminal residue" evidence="1">
    <location>
        <position position="164"/>
    </location>
</feature>
<name>A0A816FJC7_9BILA</name>
<proteinExistence type="predicted"/>
<sequence>IDNDILIKEYRSLCYYSEQYLEEIIKIFQCDYRSENAIWWYVHVPFFQRLINEAFRTNNINTLLKFQSYLYDVHNQINLLHLKQLSVDNTNKNIIVYRGQLISVDELQVLKDNINGLVSMNTFLLATNSYEVATTFAGNGINRPLFESILFEIDIDTNIFTIPY</sequence>
<accession>A0A816FJC7</accession>
<gene>
    <name evidence="1" type="ORF">GPM918_LOCUS46020</name>
    <name evidence="2" type="ORF">SRO942_LOCUS49258</name>
</gene>
<dbReference type="SUPFAM" id="SSF56399">
    <property type="entry name" value="ADP-ribosylation"/>
    <property type="match status" value="1"/>
</dbReference>
<evidence type="ECO:0000313" key="2">
    <source>
        <dbReference type="EMBL" id="CAF4612839.1"/>
    </source>
</evidence>
<dbReference type="AlphaFoldDB" id="A0A816FJC7"/>
<evidence type="ECO:0000313" key="3">
    <source>
        <dbReference type="Proteomes" id="UP000663829"/>
    </source>
</evidence>
<reference evidence="1" key="1">
    <citation type="submission" date="2021-02" db="EMBL/GenBank/DDBJ databases">
        <authorList>
            <person name="Nowell W R."/>
        </authorList>
    </citation>
    <scope>NUCLEOTIDE SEQUENCE</scope>
</reference>
<dbReference type="EMBL" id="CAJNOQ010056476">
    <property type="protein sequence ID" value="CAF1662306.1"/>
    <property type="molecule type" value="Genomic_DNA"/>
</dbReference>
<comment type="caution">
    <text evidence="1">The sequence shown here is derived from an EMBL/GenBank/DDBJ whole genome shotgun (WGS) entry which is preliminary data.</text>
</comment>